<organism evidence="1 2">
    <name type="scientific">Noviherbaspirillum suwonense</name>
    <dbReference type="NCBI Taxonomy" id="1224511"/>
    <lineage>
        <taxon>Bacteria</taxon>
        <taxon>Pseudomonadati</taxon>
        <taxon>Pseudomonadota</taxon>
        <taxon>Betaproteobacteria</taxon>
        <taxon>Burkholderiales</taxon>
        <taxon>Oxalobacteraceae</taxon>
        <taxon>Noviherbaspirillum</taxon>
    </lineage>
</organism>
<proteinExistence type="predicted"/>
<name>A0ABY1QUR7_9BURK</name>
<dbReference type="EMBL" id="FXUL01000032">
    <property type="protein sequence ID" value="SMP79581.1"/>
    <property type="molecule type" value="Genomic_DNA"/>
</dbReference>
<reference evidence="1 2" key="1">
    <citation type="submission" date="2017-05" db="EMBL/GenBank/DDBJ databases">
        <authorList>
            <person name="Varghese N."/>
            <person name="Submissions S."/>
        </authorList>
    </citation>
    <scope>NUCLEOTIDE SEQUENCE [LARGE SCALE GENOMIC DNA]</scope>
    <source>
        <strain evidence="1 2">DSM 26001</strain>
    </source>
</reference>
<keyword evidence="2" id="KW-1185">Reference proteome</keyword>
<protein>
    <submittedName>
        <fullName evidence="1">Uncharacterized protein</fullName>
    </submittedName>
</protein>
<dbReference type="Proteomes" id="UP001158049">
    <property type="component" value="Unassembled WGS sequence"/>
</dbReference>
<gene>
    <name evidence="1" type="ORF">SAMN06295970_1322</name>
</gene>
<evidence type="ECO:0000313" key="2">
    <source>
        <dbReference type="Proteomes" id="UP001158049"/>
    </source>
</evidence>
<comment type="caution">
    <text evidence="1">The sequence shown here is derived from an EMBL/GenBank/DDBJ whole genome shotgun (WGS) entry which is preliminary data.</text>
</comment>
<sequence>MENKDQTYSDNWDKQLASIREARSLRDLNEILTNSMARQTIHSLLKRDEDLRVTIDAITRLGEGTEEDSGLLAGAALGRLASVLGSAQSRAVIDAIPRVLARRPGAIDKLQGKEKYYASLSLQYVENPWVTDYCFNEAFAINTAENARKVLLQTAIGRSGDLASAWHAVTAAMVKQGVGTDGQLRRAADVSSIWLEVVRGWSGPIGPRPGAALSAWMAVLLNAARASTEEQLVFNIVDNALAMALRVVELRFSNAFVAETYQPLERAKSLVGRDQWSRYLGKSEVLLKIRQCVQESALVLARQNRTDKDIATALEVVFSSREQAARSMSAYFAELHDLDPEIRAWWVSVGAVQQVQREVNHQIGNGEDQQIGALLIEVEACKETMDKLERAVVPQLEISEPPLASTVKRAAVAYKDMARIATQLARMRRLSKTSLLDAVIEYNPLQHELLGGSRPGVRHVRIVREGIQKEFAGKIKTLVKPWVEPAND</sequence>
<accession>A0ABY1QUR7</accession>
<evidence type="ECO:0000313" key="1">
    <source>
        <dbReference type="EMBL" id="SMP79581.1"/>
    </source>
</evidence>